<feature type="compositionally biased region" description="Basic and acidic residues" evidence="3">
    <location>
        <begin position="10"/>
        <end position="22"/>
    </location>
</feature>
<dbReference type="GO" id="GO:0005634">
    <property type="term" value="C:nucleus"/>
    <property type="evidence" value="ECO:0007669"/>
    <property type="project" value="UniProtKB-SubCell"/>
</dbReference>
<dbReference type="InterPro" id="IPR038269">
    <property type="entry name" value="SCAN_sf"/>
</dbReference>
<feature type="region of interest" description="Disordered" evidence="3">
    <location>
        <begin position="1"/>
        <end position="69"/>
    </location>
</feature>
<dbReference type="GeneID" id="104999876"/>
<dbReference type="Proteomes" id="UP000515208">
    <property type="component" value="Unplaced"/>
</dbReference>
<dbReference type="KEGG" id="bbis:104999876"/>
<dbReference type="PANTHER" id="PTHR45935">
    <property type="entry name" value="PROTEIN ZBED8-RELATED"/>
    <property type="match status" value="1"/>
</dbReference>
<dbReference type="PANTHER" id="PTHR45935:SF14">
    <property type="entry name" value="SCAN BOX DOMAIN-CONTAINING PROTEIN"/>
    <property type="match status" value="1"/>
</dbReference>
<keyword evidence="1 2" id="KW-0539">Nucleus</keyword>
<dbReference type="SMART" id="SM00431">
    <property type="entry name" value="SCAN"/>
    <property type="match status" value="1"/>
</dbReference>
<evidence type="ECO:0000313" key="6">
    <source>
        <dbReference type="RefSeq" id="XP_010853809.1"/>
    </source>
</evidence>
<dbReference type="PROSITE" id="PS50804">
    <property type="entry name" value="SCAN_BOX"/>
    <property type="match status" value="1"/>
</dbReference>
<dbReference type="SUPFAM" id="SSF47353">
    <property type="entry name" value="Retrovirus capsid dimerization domain-like"/>
    <property type="match status" value="1"/>
</dbReference>
<organism evidence="5 6">
    <name type="scientific">Bison bison bison</name>
    <name type="common">North American plains bison</name>
    <dbReference type="NCBI Taxonomy" id="43346"/>
    <lineage>
        <taxon>Eukaryota</taxon>
        <taxon>Metazoa</taxon>
        <taxon>Chordata</taxon>
        <taxon>Craniata</taxon>
        <taxon>Vertebrata</taxon>
        <taxon>Euteleostomi</taxon>
        <taxon>Mammalia</taxon>
        <taxon>Eutheria</taxon>
        <taxon>Laurasiatheria</taxon>
        <taxon>Artiodactyla</taxon>
        <taxon>Ruminantia</taxon>
        <taxon>Pecora</taxon>
        <taxon>Bovidae</taxon>
        <taxon>Bovinae</taxon>
        <taxon>Bison</taxon>
    </lineage>
</organism>
<proteinExistence type="predicted"/>
<dbReference type="RefSeq" id="XP_010853809.1">
    <property type="nucleotide sequence ID" value="XM_010855507.1"/>
</dbReference>
<dbReference type="OrthoDB" id="6077919at2759"/>
<dbReference type="Pfam" id="PF02023">
    <property type="entry name" value="SCAN"/>
    <property type="match status" value="1"/>
</dbReference>
<feature type="domain" description="SCAN box" evidence="4">
    <location>
        <begin position="70"/>
        <end position="135"/>
    </location>
</feature>
<dbReference type="Gene3D" id="1.10.4020.10">
    <property type="entry name" value="DNA breaking-rejoining enzymes"/>
    <property type="match status" value="1"/>
</dbReference>
<reference evidence="6" key="1">
    <citation type="submission" date="2025-08" db="UniProtKB">
        <authorList>
            <consortium name="RefSeq"/>
        </authorList>
    </citation>
    <scope>IDENTIFICATION</scope>
    <source>
        <tissue evidence="6">Blood</tissue>
    </source>
</reference>
<accession>A0A6P3IP58</accession>
<evidence type="ECO:0000313" key="5">
    <source>
        <dbReference type="Proteomes" id="UP000515208"/>
    </source>
</evidence>
<protein>
    <submittedName>
        <fullName evidence="6">SCAN domain-containing protein 1-like</fullName>
    </submittedName>
</protein>
<keyword evidence="5" id="KW-1185">Reference proteome</keyword>
<evidence type="ECO:0000256" key="1">
    <source>
        <dbReference type="ARBA" id="ARBA00023242"/>
    </source>
</evidence>
<evidence type="ECO:0000259" key="4">
    <source>
        <dbReference type="PROSITE" id="PS50804"/>
    </source>
</evidence>
<evidence type="ECO:0000256" key="2">
    <source>
        <dbReference type="PROSITE-ProRule" id="PRU00187"/>
    </source>
</evidence>
<dbReference type="AlphaFoldDB" id="A0A6P3IP58"/>
<dbReference type="InterPro" id="IPR050916">
    <property type="entry name" value="SCAN-C2H2_zinc_finger"/>
</dbReference>
<sequence>MMETEGYPEMQRDGEVQNDEIRSPPNERMAEEPEDILIAPPQVQVPPESLDEDDLETVPRRSPLNPAASRQRFREFHYEDAAGPRGILRHLQQLSGQWLRPDIHIKEKLVEMLVQEQFQAVLPEELRPWALRCQPGVKSLAKISLLLFQPTYEK</sequence>
<dbReference type="InterPro" id="IPR003309">
    <property type="entry name" value="SCAN_dom"/>
</dbReference>
<evidence type="ECO:0000256" key="3">
    <source>
        <dbReference type="SAM" id="MobiDB-lite"/>
    </source>
</evidence>
<comment type="subcellular location">
    <subcellularLocation>
        <location evidence="2">Nucleus</location>
    </subcellularLocation>
</comment>
<name>A0A6P3IP58_BISBB</name>
<gene>
    <name evidence="6" type="primary">LOC104999876</name>
</gene>